<comment type="caution">
    <text evidence="16">The sequence shown here is derived from an EMBL/GenBank/DDBJ whole genome shotgun (WGS) entry which is preliminary data.</text>
</comment>
<evidence type="ECO:0000256" key="12">
    <source>
        <dbReference type="ARBA" id="ARBA00023033"/>
    </source>
</evidence>
<dbReference type="GO" id="GO:0016712">
    <property type="term" value="F:oxidoreductase activity, acting on paired donors, with incorporation or reduction of molecular oxygen, reduced flavin or flavoprotein as one donor, and incorporation of one atom of oxygen"/>
    <property type="evidence" value="ECO:0007669"/>
    <property type="project" value="UniProtKB-EC"/>
</dbReference>
<dbReference type="OrthoDB" id="2789670at2759"/>
<reference evidence="16 17" key="1">
    <citation type="journal article" date="2018" name="Mol. Genet. Genomics">
        <title>The red deer Cervus elaphus genome CerEla1.0: sequencing, annotating, genes, and chromosomes.</title>
        <authorList>
            <person name="Bana N.A."/>
            <person name="Nyiri A."/>
            <person name="Nagy J."/>
            <person name="Frank K."/>
            <person name="Nagy T."/>
            <person name="Steger V."/>
            <person name="Schiller M."/>
            <person name="Lakatos P."/>
            <person name="Sugar L."/>
            <person name="Horn P."/>
            <person name="Barta E."/>
            <person name="Orosz L."/>
        </authorList>
    </citation>
    <scope>NUCLEOTIDE SEQUENCE [LARGE SCALE GENOMIC DNA]</scope>
    <source>
        <strain evidence="16">Hungarian</strain>
    </source>
</reference>
<evidence type="ECO:0000256" key="15">
    <source>
        <dbReference type="RuleBase" id="RU000461"/>
    </source>
</evidence>
<keyword evidence="12 15" id="KW-0503">Monooxygenase</keyword>
<evidence type="ECO:0000313" key="17">
    <source>
        <dbReference type="Proteomes" id="UP000242450"/>
    </source>
</evidence>
<feature type="non-terminal residue" evidence="16">
    <location>
        <position position="1"/>
    </location>
</feature>
<keyword evidence="8" id="KW-0256">Endoplasmic reticulum</keyword>
<keyword evidence="11 14" id="KW-0408">Iron</keyword>
<dbReference type="PRINTS" id="PR00385">
    <property type="entry name" value="P450"/>
</dbReference>
<evidence type="ECO:0000256" key="1">
    <source>
        <dbReference type="ARBA" id="ARBA00001971"/>
    </source>
</evidence>
<evidence type="ECO:0000256" key="10">
    <source>
        <dbReference type="ARBA" id="ARBA00023002"/>
    </source>
</evidence>
<dbReference type="GO" id="GO:0006082">
    <property type="term" value="P:organic acid metabolic process"/>
    <property type="evidence" value="ECO:0007669"/>
    <property type="project" value="TreeGrafter"/>
</dbReference>
<comment type="cofactor">
    <cofactor evidence="1 14">
        <name>heme</name>
        <dbReference type="ChEBI" id="CHEBI:30413"/>
    </cofactor>
</comment>
<evidence type="ECO:0000256" key="4">
    <source>
        <dbReference type="ARBA" id="ARBA00010617"/>
    </source>
</evidence>
<keyword evidence="9" id="KW-0492">Microsome</keyword>
<organism evidence="16 17">
    <name type="scientific">Cervus elaphus hippelaphus</name>
    <name type="common">European red deer</name>
    <dbReference type="NCBI Taxonomy" id="46360"/>
    <lineage>
        <taxon>Eukaryota</taxon>
        <taxon>Metazoa</taxon>
        <taxon>Chordata</taxon>
        <taxon>Craniata</taxon>
        <taxon>Vertebrata</taxon>
        <taxon>Euteleostomi</taxon>
        <taxon>Mammalia</taxon>
        <taxon>Eutheria</taxon>
        <taxon>Laurasiatheria</taxon>
        <taxon>Artiodactyla</taxon>
        <taxon>Ruminantia</taxon>
        <taxon>Pecora</taxon>
        <taxon>Cervidae</taxon>
        <taxon>Cervinae</taxon>
        <taxon>Cervus</taxon>
    </lineage>
</organism>
<evidence type="ECO:0000256" key="7">
    <source>
        <dbReference type="ARBA" id="ARBA00022723"/>
    </source>
</evidence>
<evidence type="ECO:0000256" key="9">
    <source>
        <dbReference type="ARBA" id="ARBA00022848"/>
    </source>
</evidence>
<dbReference type="InterPro" id="IPR017972">
    <property type="entry name" value="Cyt_P450_CS"/>
</dbReference>
<evidence type="ECO:0000313" key="16">
    <source>
        <dbReference type="EMBL" id="OWK08092.1"/>
    </source>
</evidence>
<dbReference type="InterPro" id="IPR001128">
    <property type="entry name" value="Cyt_P450"/>
</dbReference>
<evidence type="ECO:0000256" key="3">
    <source>
        <dbReference type="ARBA" id="ARBA00004406"/>
    </source>
</evidence>
<dbReference type="InterPro" id="IPR050182">
    <property type="entry name" value="Cytochrome_P450_fam2"/>
</dbReference>
<dbReference type="PANTHER" id="PTHR24300:SF400">
    <property type="entry name" value="CYTOCHROME P450 2C9"/>
    <property type="match status" value="1"/>
</dbReference>
<evidence type="ECO:0000256" key="8">
    <source>
        <dbReference type="ARBA" id="ARBA00022824"/>
    </source>
</evidence>
<keyword evidence="17" id="KW-1185">Reference proteome</keyword>
<accession>A0A212CQ94</accession>
<keyword evidence="13" id="KW-0472">Membrane</keyword>
<dbReference type="InterPro" id="IPR036396">
    <property type="entry name" value="Cyt_P450_sf"/>
</dbReference>
<evidence type="ECO:0000256" key="5">
    <source>
        <dbReference type="ARBA" id="ARBA00012109"/>
    </source>
</evidence>
<dbReference type="GO" id="GO:0006805">
    <property type="term" value="P:xenobiotic metabolic process"/>
    <property type="evidence" value="ECO:0007669"/>
    <property type="project" value="TreeGrafter"/>
</dbReference>
<dbReference type="GO" id="GO:0005789">
    <property type="term" value="C:endoplasmic reticulum membrane"/>
    <property type="evidence" value="ECO:0007669"/>
    <property type="project" value="UniProtKB-SubCell"/>
</dbReference>
<feature type="non-terminal residue" evidence="16">
    <location>
        <position position="366"/>
    </location>
</feature>
<proteinExistence type="inferred from homology"/>
<sequence length="366" mass="42003">LPCDPTFILGCAPCNVICSIIFQNRFDYKDPIFLDLMERLNEILRILSSPWVQVRSRSFFSGNHFCFFFHEVQIHQAARRMCEQHSPAQSLVSQSAHLGTMEKQNQKLEFTFENLTTTVFDLFGAGTETTSTTLRYGLLLLLKHPEVTAKVQEEIDHVIGRHRSPCMQDRSHMPYTDAVVHEIQRYIDLVPSSLPHMVTRDVEFRNYIIPKVRLISLTVTLVVLTFPFHEVFDPGHFLDESGNFKKNDYFMPFSAGKRICAGEGLARMEVFLFLATILQKFTLKSVVDPKDIDTTPIVNGFASVPPPYKLCFIPLKAFSNSLLVMDTTIFTFLTSVQDNDKEFPNPEEFYPGHFLEESGNLEKNNW</sequence>
<evidence type="ECO:0000256" key="2">
    <source>
        <dbReference type="ARBA" id="ARBA00004174"/>
    </source>
</evidence>
<name>A0A212CQ94_CEREH</name>
<evidence type="ECO:0000256" key="13">
    <source>
        <dbReference type="ARBA" id="ARBA00023136"/>
    </source>
</evidence>
<dbReference type="FunFam" id="1.10.630.10:FF:000238">
    <property type="entry name" value="Cytochrome P450 2A6"/>
    <property type="match status" value="1"/>
</dbReference>
<dbReference type="PROSITE" id="PS00086">
    <property type="entry name" value="CYTOCHROME_P450"/>
    <property type="match status" value="1"/>
</dbReference>
<keyword evidence="7 14" id="KW-0479">Metal-binding</keyword>
<keyword evidence="6 14" id="KW-0349">Heme</keyword>
<evidence type="ECO:0000256" key="14">
    <source>
        <dbReference type="PIRSR" id="PIRSR602401-1"/>
    </source>
</evidence>
<dbReference type="PRINTS" id="PR00463">
    <property type="entry name" value="EP450I"/>
</dbReference>
<feature type="binding site" description="axial binding residue" evidence="14">
    <location>
        <position position="260"/>
    </location>
    <ligand>
        <name>heme</name>
        <dbReference type="ChEBI" id="CHEBI:30413"/>
    </ligand>
    <ligandPart>
        <name>Fe</name>
        <dbReference type="ChEBI" id="CHEBI:18248"/>
    </ligandPart>
</feature>
<evidence type="ECO:0000256" key="6">
    <source>
        <dbReference type="ARBA" id="ARBA00022617"/>
    </source>
</evidence>
<dbReference type="InterPro" id="IPR002401">
    <property type="entry name" value="Cyt_P450_E_grp-I"/>
</dbReference>
<dbReference type="Proteomes" id="UP000242450">
    <property type="component" value="Chromosome 15"/>
</dbReference>
<dbReference type="EC" id="1.14.14.1" evidence="5"/>
<keyword evidence="10 15" id="KW-0560">Oxidoreductase</keyword>
<evidence type="ECO:0000256" key="11">
    <source>
        <dbReference type="ARBA" id="ARBA00023004"/>
    </source>
</evidence>
<dbReference type="Gene3D" id="1.10.630.10">
    <property type="entry name" value="Cytochrome P450"/>
    <property type="match status" value="1"/>
</dbReference>
<dbReference type="AlphaFoldDB" id="A0A212CQ94"/>
<gene>
    <name evidence="16" type="ORF">Celaphus_00008515</name>
</gene>
<dbReference type="GO" id="GO:0020037">
    <property type="term" value="F:heme binding"/>
    <property type="evidence" value="ECO:0007669"/>
    <property type="project" value="InterPro"/>
</dbReference>
<comment type="similarity">
    <text evidence="4 15">Belongs to the cytochrome P450 family.</text>
</comment>
<dbReference type="PANTHER" id="PTHR24300">
    <property type="entry name" value="CYTOCHROME P450 508A4-RELATED"/>
    <property type="match status" value="1"/>
</dbReference>
<dbReference type="Pfam" id="PF00067">
    <property type="entry name" value="p450"/>
    <property type="match status" value="2"/>
</dbReference>
<dbReference type="EMBL" id="MKHE01000015">
    <property type="protein sequence ID" value="OWK08092.1"/>
    <property type="molecule type" value="Genomic_DNA"/>
</dbReference>
<dbReference type="GO" id="GO:0005506">
    <property type="term" value="F:iron ion binding"/>
    <property type="evidence" value="ECO:0007669"/>
    <property type="project" value="InterPro"/>
</dbReference>
<protein>
    <recommendedName>
        <fullName evidence="5">unspecific monooxygenase</fullName>
        <ecNumber evidence="5">1.14.14.1</ecNumber>
    </recommendedName>
</protein>
<dbReference type="SUPFAM" id="SSF48264">
    <property type="entry name" value="Cytochrome P450"/>
    <property type="match status" value="2"/>
</dbReference>
<comment type="subcellular location">
    <subcellularLocation>
        <location evidence="3">Endoplasmic reticulum membrane</location>
        <topology evidence="3">Peripheral membrane protein</topology>
    </subcellularLocation>
    <subcellularLocation>
        <location evidence="2">Microsome membrane</location>
        <topology evidence="2">Peripheral membrane protein</topology>
    </subcellularLocation>
</comment>